<protein>
    <submittedName>
        <fullName evidence="1">Uncharacterized protein</fullName>
    </submittedName>
</protein>
<feature type="non-terminal residue" evidence="1">
    <location>
        <position position="96"/>
    </location>
</feature>
<reference evidence="1" key="1">
    <citation type="submission" date="2021-06" db="EMBL/GenBank/DDBJ databases">
        <title>A collection of bacterial strains from the Burkholderia cepacia Research Laboratory and Repository.</title>
        <authorList>
            <person name="Lipuma J."/>
            <person name="Spilker T."/>
        </authorList>
    </citation>
    <scope>NUCLEOTIDE SEQUENCE</scope>
    <source>
        <strain evidence="1">AU37435</strain>
    </source>
</reference>
<comment type="caution">
    <text evidence="1">The sequence shown here is derived from an EMBL/GenBank/DDBJ whole genome shotgun (WGS) entry which is preliminary data.</text>
</comment>
<evidence type="ECO:0000313" key="2">
    <source>
        <dbReference type="Proteomes" id="UP001196915"/>
    </source>
</evidence>
<proteinExistence type="predicted"/>
<dbReference type="RefSeq" id="WP_217085079.1">
    <property type="nucleotide sequence ID" value="NZ_JAHPMX010000040.1"/>
</dbReference>
<dbReference type="Proteomes" id="UP001196915">
    <property type="component" value="Unassembled WGS sequence"/>
</dbReference>
<accession>A0AAP2MRP7</accession>
<dbReference type="AlphaFoldDB" id="A0AAP2MRP7"/>
<sequence length="96" mass="10752">MATLLECLRSLPGELVMRDLAAVRNEVATVAEHIQRLGRDEDGYQVRTESHNYGRDLPPANRASRSLVKFVFGEEDEHEEALYGTANHRVSEGSRG</sequence>
<evidence type="ECO:0000313" key="1">
    <source>
        <dbReference type="EMBL" id="MBU9360765.1"/>
    </source>
</evidence>
<organism evidence="1 2">
    <name type="scientific">Burkholderia multivorans</name>
    <dbReference type="NCBI Taxonomy" id="87883"/>
    <lineage>
        <taxon>Bacteria</taxon>
        <taxon>Pseudomonadati</taxon>
        <taxon>Pseudomonadota</taxon>
        <taxon>Betaproteobacteria</taxon>
        <taxon>Burkholderiales</taxon>
        <taxon>Burkholderiaceae</taxon>
        <taxon>Burkholderia</taxon>
        <taxon>Burkholderia cepacia complex</taxon>
    </lineage>
</organism>
<name>A0AAP2MRP7_9BURK</name>
<gene>
    <name evidence="1" type="ORF">KTE52_31060</name>
</gene>
<dbReference type="EMBL" id="JAHPMX010000040">
    <property type="protein sequence ID" value="MBU9360765.1"/>
    <property type="molecule type" value="Genomic_DNA"/>
</dbReference>